<name>A0ABM9EQ34_9BACI</name>
<proteinExistence type="predicted"/>
<protein>
    <recommendedName>
        <fullName evidence="3">DUF1657 domain-containing protein</fullName>
    </recommendedName>
</protein>
<gene>
    <name evidence="1" type="ORF">BACCIP111895_01389</name>
</gene>
<dbReference type="Pfam" id="PF07870">
    <property type="entry name" value="DUF1657"/>
    <property type="match status" value="1"/>
</dbReference>
<reference evidence="1" key="1">
    <citation type="submission" date="2022-04" db="EMBL/GenBank/DDBJ databases">
        <authorList>
            <person name="Criscuolo A."/>
        </authorList>
    </citation>
    <scope>NUCLEOTIDE SEQUENCE</scope>
    <source>
        <strain evidence="1">CIP111895</strain>
    </source>
</reference>
<organism evidence="1 2">
    <name type="scientific">Neobacillus rhizosphaerae</name>
    <dbReference type="NCBI Taxonomy" id="2880965"/>
    <lineage>
        <taxon>Bacteria</taxon>
        <taxon>Bacillati</taxon>
        <taxon>Bacillota</taxon>
        <taxon>Bacilli</taxon>
        <taxon>Bacillales</taxon>
        <taxon>Bacillaceae</taxon>
        <taxon>Neobacillus</taxon>
    </lineage>
</organism>
<evidence type="ECO:0008006" key="3">
    <source>
        <dbReference type="Google" id="ProtNLM"/>
    </source>
</evidence>
<dbReference type="InterPro" id="IPR012452">
    <property type="entry name" value="DUF1657"/>
</dbReference>
<keyword evidence="2" id="KW-1185">Reference proteome</keyword>
<evidence type="ECO:0000313" key="2">
    <source>
        <dbReference type="Proteomes" id="UP000838308"/>
    </source>
</evidence>
<comment type="caution">
    <text evidence="1">The sequence shown here is derived from an EMBL/GenBank/DDBJ whole genome shotgun (WGS) entry which is preliminary data.</text>
</comment>
<dbReference type="EMBL" id="CALBWS010000006">
    <property type="protein sequence ID" value="CAH2714228.1"/>
    <property type="molecule type" value="Genomic_DNA"/>
</dbReference>
<accession>A0ABM9EQ34</accession>
<dbReference type="Proteomes" id="UP000838308">
    <property type="component" value="Unassembled WGS sequence"/>
</dbReference>
<evidence type="ECO:0000313" key="1">
    <source>
        <dbReference type="EMBL" id="CAH2714228.1"/>
    </source>
</evidence>
<dbReference type="RefSeq" id="WP_248734559.1">
    <property type="nucleotide sequence ID" value="NZ_CALBWS010000006.1"/>
</dbReference>
<sequence>MTVASNVMQCLSTIKGIEAQLSSLALNSLEEEAKAVFHETALTIANVKKDLQYRVLELERQEPQYKGS</sequence>